<organism evidence="1 2">
    <name type="scientific">Camellia lanceoleosa</name>
    <dbReference type="NCBI Taxonomy" id="1840588"/>
    <lineage>
        <taxon>Eukaryota</taxon>
        <taxon>Viridiplantae</taxon>
        <taxon>Streptophyta</taxon>
        <taxon>Embryophyta</taxon>
        <taxon>Tracheophyta</taxon>
        <taxon>Spermatophyta</taxon>
        <taxon>Magnoliopsida</taxon>
        <taxon>eudicotyledons</taxon>
        <taxon>Gunneridae</taxon>
        <taxon>Pentapetalae</taxon>
        <taxon>asterids</taxon>
        <taxon>Ericales</taxon>
        <taxon>Theaceae</taxon>
        <taxon>Camellia</taxon>
    </lineage>
</organism>
<comment type="caution">
    <text evidence="1">The sequence shown here is derived from an EMBL/GenBank/DDBJ whole genome shotgun (WGS) entry which is preliminary data.</text>
</comment>
<gene>
    <name evidence="1" type="ORF">LOK49_LG08G01482</name>
</gene>
<evidence type="ECO:0000313" key="2">
    <source>
        <dbReference type="Proteomes" id="UP001060215"/>
    </source>
</evidence>
<proteinExistence type="predicted"/>
<protein>
    <submittedName>
        <fullName evidence="1">Uncharacterized protein</fullName>
    </submittedName>
</protein>
<reference evidence="1 2" key="1">
    <citation type="journal article" date="2022" name="Plant J.">
        <title>Chromosome-level genome of Camellia lanceoleosa provides a valuable resource for understanding genome evolution and self-incompatibility.</title>
        <authorList>
            <person name="Gong W."/>
            <person name="Xiao S."/>
            <person name="Wang L."/>
            <person name="Liao Z."/>
            <person name="Chang Y."/>
            <person name="Mo W."/>
            <person name="Hu G."/>
            <person name="Li W."/>
            <person name="Zhao G."/>
            <person name="Zhu H."/>
            <person name="Hu X."/>
            <person name="Ji K."/>
            <person name="Xiang X."/>
            <person name="Song Q."/>
            <person name="Yuan D."/>
            <person name="Jin S."/>
            <person name="Zhang L."/>
        </authorList>
    </citation>
    <scope>NUCLEOTIDE SEQUENCE [LARGE SCALE GENOMIC DNA]</scope>
    <source>
        <strain evidence="1">SQ_2022a</strain>
    </source>
</reference>
<dbReference type="EMBL" id="CM045766">
    <property type="protein sequence ID" value="KAI8004110.1"/>
    <property type="molecule type" value="Genomic_DNA"/>
</dbReference>
<sequence length="290" mass="32285">MGCCISKCKRKRKHKKEESNNHVEDKLVISQAPISPIPLPLSSSTKQQQQQQQQQPLSPHSPTSSSSVSSFSCNTSNISNSCSLSSLSSSSSIISSKERLFSNEFLWSCVKENPHVINIDPSKGSLEKIQKLEKPTTQNAVPMKHVGSTPQKRTRANSPTLSRQKSFRREPERTNSTYSVSSRTLMSPSPSRRFSSSDNYMGGLRNVPKESCCKRSVMSKRKENLRPLSPNNNLSTNQPCLMNKEAHTYRIGSKIDEIAVGEVLDGQDTGDIHMEDIDNPLIALDCFIFL</sequence>
<evidence type="ECO:0000313" key="1">
    <source>
        <dbReference type="EMBL" id="KAI8004110.1"/>
    </source>
</evidence>
<dbReference type="Proteomes" id="UP001060215">
    <property type="component" value="Chromosome 9"/>
</dbReference>
<accession>A0ACC0GUZ2</accession>
<name>A0ACC0GUZ2_9ERIC</name>
<keyword evidence="2" id="KW-1185">Reference proteome</keyword>